<dbReference type="CDD" id="cd05936">
    <property type="entry name" value="FC-FACS_FadD_like"/>
    <property type="match status" value="1"/>
</dbReference>
<keyword evidence="4" id="KW-0436">Ligase</keyword>
<dbReference type="InterPro" id="IPR042099">
    <property type="entry name" value="ANL_N_sf"/>
</dbReference>
<dbReference type="PANTHER" id="PTHR43767">
    <property type="entry name" value="LONG-CHAIN-FATTY-ACID--COA LIGASE"/>
    <property type="match status" value="1"/>
</dbReference>
<dbReference type="EMBL" id="JAHHZF010000002">
    <property type="protein sequence ID" value="MBT9288580.1"/>
    <property type="molecule type" value="Genomic_DNA"/>
</dbReference>
<dbReference type="Gene3D" id="3.40.50.12780">
    <property type="entry name" value="N-terminal domain of ligase-like"/>
    <property type="match status" value="1"/>
</dbReference>
<dbReference type="InterPro" id="IPR025110">
    <property type="entry name" value="AMP-bd_C"/>
</dbReference>
<dbReference type="GO" id="GO:0016878">
    <property type="term" value="F:acid-thiol ligase activity"/>
    <property type="evidence" value="ECO:0007669"/>
    <property type="project" value="UniProtKB-ARBA"/>
</dbReference>
<dbReference type="Gene3D" id="3.30.300.30">
    <property type="match status" value="1"/>
</dbReference>
<dbReference type="PROSITE" id="PS00455">
    <property type="entry name" value="AMP_BINDING"/>
    <property type="match status" value="1"/>
</dbReference>
<accession>A0A947D0M5</accession>
<evidence type="ECO:0000313" key="5">
    <source>
        <dbReference type="Proteomes" id="UP000766595"/>
    </source>
</evidence>
<dbReference type="Pfam" id="PF13193">
    <property type="entry name" value="AMP-binding_C"/>
    <property type="match status" value="1"/>
</dbReference>
<gene>
    <name evidence="4" type="ORF">KL771_03910</name>
</gene>
<reference evidence="4 5" key="1">
    <citation type="submission" date="2021-06" db="EMBL/GenBank/DDBJ databases">
        <authorList>
            <person name="Grouzdev D.S."/>
            <person name="Koziaeva V."/>
        </authorList>
    </citation>
    <scope>NUCLEOTIDE SEQUENCE [LARGE SCALE GENOMIC DNA]</scope>
    <source>
        <strain evidence="4 5">22</strain>
    </source>
</reference>
<name>A0A947D0M5_9HYPH</name>
<dbReference type="InterPro" id="IPR020845">
    <property type="entry name" value="AMP-binding_CS"/>
</dbReference>
<evidence type="ECO:0000256" key="1">
    <source>
        <dbReference type="SAM" id="MobiDB-lite"/>
    </source>
</evidence>
<keyword evidence="5" id="KW-1185">Reference proteome</keyword>
<protein>
    <submittedName>
        <fullName evidence="4">Long-chain fatty acid--CoA ligase</fullName>
    </submittedName>
</protein>
<sequence>MQSGAGRGFDDLGIEPGPVQAALDEAVARFGPRPAVDFLGRRWSFAEIGALVDRATRGFQALGVRRGVRVGLCLPNTPYSVVCYFAVLKAGGTVVNFNPLYVERELKHQVVDSGTTIMVTVDLNLIYPKVAALLGPGGLEKIVVCRLAAALPFPQRLLFPIVKRKEIAHPPQDADHVPFERLIASPGAAPVTIDPGADVAVLQYTGGTTGVPKGAMLTHANLSAQTEQLRRVVPGARPGEERMLMALPLFHCFAMAVGMLLAVRIGCEMILLPRFDLAQVIATIRKKKPTLFPGVPTIYTALNAAAAKGHVDFGSLRYCISGGAPLPAEVMREFEHLSGCRLVEGYGLTEASPVVAVNPLDLPGKPGSIGLPLEGTRIEIRAPEDGRPLPVGEKGEICVIGPQVMAGYWQRPDETKDVFHGRALRTGDIGYMDEDGYTFIVDRIKDVILCSGFNVYPRAIEEALYQHPAVAEAIAIGIPDGYRGQAPKAFVKLKDGAAATPAELAEFLTDYLSRIELPREIEIRASLPKTMIGKLSKKELVAEEQAKADARLAAGGGVETDGRRDAAPGRGETRT</sequence>
<evidence type="ECO:0000259" key="2">
    <source>
        <dbReference type="Pfam" id="PF00501"/>
    </source>
</evidence>
<dbReference type="InterPro" id="IPR045851">
    <property type="entry name" value="AMP-bd_C_sf"/>
</dbReference>
<dbReference type="InterPro" id="IPR000873">
    <property type="entry name" value="AMP-dep_synth/lig_dom"/>
</dbReference>
<dbReference type="PANTHER" id="PTHR43767:SF1">
    <property type="entry name" value="NONRIBOSOMAL PEPTIDE SYNTHASE PES1 (EUROFUNG)-RELATED"/>
    <property type="match status" value="1"/>
</dbReference>
<dbReference type="SUPFAM" id="SSF56801">
    <property type="entry name" value="Acetyl-CoA synthetase-like"/>
    <property type="match status" value="1"/>
</dbReference>
<evidence type="ECO:0000313" key="4">
    <source>
        <dbReference type="EMBL" id="MBT9288580.1"/>
    </source>
</evidence>
<proteinExistence type="predicted"/>
<feature type="region of interest" description="Disordered" evidence="1">
    <location>
        <begin position="551"/>
        <end position="575"/>
    </location>
</feature>
<dbReference type="InterPro" id="IPR050237">
    <property type="entry name" value="ATP-dep_AMP-bd_enzyme"/>
</dbReference>
<organism evidence="4 5">
    <name type="scientific">Prosthecodimorpha staleyi</name>
    <dbReference type="NCBI Taxonomy" id="2840188"/>
    <lineage>
        <taxon>Bacteria</taxon>
        <taxon>Pseudomonadati</taxon>
        <taxon>Pseudomonadota</taxon>
        <taxon>Alphaproteobacteria</taxon>
        <taxon>Hyphomicrobiales</taxon>
        <taxon>Ancalomicrobiaceae</taxon>
        <taxon>Prosthecodimorpha</taxon>
    </lineage>
</organism>
<dbReference type="Proteomes" id="UP000766595">
    <property type="component" value="Unassembled WGS sequence"/>
</dbReference>
<feature type="compositionally biased region" description="Basic and acidic residues" evidence="1">
    <location>
        <begin position="560"/>
        <end position="575"/>
    </location>
</feature>
<dbReference type="AlphaFoldDB" id="A0A947D0M5"/>
<feature type="domain" description="AMP-binding enzyme C-terminal" evidence="3">
    <location>
        <begin position="460"/>
        <end position="534"/>
    </location>
</feature>
<dbReference type="Pfam" id="PF00501">
    <property type="entry name" value="AMP-binding"/>
    <property type="match status" value="1"/>
</dbReference>
<comment type="caution">
    <text evidence="4">The sequence shown here is derived from an EMBL/GenBank/DDBJ whole genome shotgun (WGS) entry which is preliminary data.</text>
</comment>
<evidence type="ECO:0000259" key="3">
    <source>
        <dbReference type="Pfam" id="PF13193"/>
    </source>
</evidence>
<feature type="domain" description="AMP-dependent synthetase/ligase" evidence="2">
    <location>
        <begin position="24"/>
        <end position="409"/>
    </location>
</feature>